<gene>
    <name evidence="2" type="ORF">PLOB_00007988</name>
</gene>
<comment type="caution">
    <text evidence="2">The sequence shown here is derived from an EMBL/GenBank/DDBJ whole genome shotgun (WGS) entry which is preliminary data.</text>
</comment>
<dbReference type="EMBL" id="CALNXK010000139">
    <property type="protein sequence ID" value="CAH3167018.1"/>
    <property type="molecule type" value="Genomic_DNA"/>
</dbReference>
<feature type="compositionally biased region" description="Polar residues" evidence="1">
    <location>
        <begin position="225"/>
        <end position="237"/>
    </location>
</feature>
<dbReference type="Proteomes" id="UP001159405">
    <property type="component" value="Unassembled WGS sequence"/>
</dbReference>
<protein>
    <submittedName>
        <fullName evidence="2">Uncharacterized protein</fullName>
    </submittedName>
</protein>
<feature type="region of interest" description="Disordered" evidence="1">
    <location>
        <begin position="216"/>
        <end position="238"/>
    </location>
</feature>
<accession>A0ABN8QQE6</accession>
<dbReference type="PANTHER" id="PTHR47331">
    <property type="entry name" value="PHD-TYPE DOMAIN-CONTAINING PROTEIN"/>
    <property type="match status" value="1"/>
</dbReference>
<evidence type="ECO:0000256" key="1">
    <source>
        <dbReference type="SAM" id="MobiDB-lite"/>
    </source>
</evidence>
<name>A0ABN8QQE6_9CNID</name>
<reference evidence="2 3" key="1">
    <citation type="submission" date="2022-05" db="EMBL/GenBank/DDBJ databases">
        <authorList>
            <consortium name="Genoscope - CEA"/>
            <person name="William W."/>
        </authorList>
    </citation>
    <scope>NUCLEOTIDE SEQUENCE [LARGE SCALE GENOMIC DNA]</scope>
</reference>
<sequence length="286" mass="31692">MSQSSAIINQKTETAVKLTKIKTELNFSEGEATKVAELKKFKLTKELAIVQAEMNAITKVEESKLGLNDGNGGATLPGFITKGDLLQNYLVQNYLVTQASSVAIDSPSTLQTGLMETKNPLLSSTSFPVTQSHENDQLEPRIEDSNNPGFPVITLNPLEQEYPTARESPNPPFSAFCDFLKREARIACNPVTMARAEEEVKKVETSQQRLVKFSSRKKEPLGANSLATGSEEVTSMNKGERKQPERCCLYKNTNNLNECDKFKKMLHTERIEFVKSNVLCFSSTGT</sequence>
<evidence type="ECO:0000313" key="3">
    <source>
        <dbReference type="Proteomes" id="UP001159405"/>
    </source>
</evidence>
<dbReference type="PANTHER" id="PTHR47331:SF5">
    <property type="entry name" value="RIBONUCLEASE H"/>
    <property type="match status" value="1"/>
</dbReference>
<proteinExistence type="predicted"/>
<evidence type="ECO:0000313" key="2">
    <source>
        <dbReference type="EMBL" id="CAH3167018.1"/>
    </source>
</evidence>
<keyword evidence="3" id="KW-1185">Reference proteome</keyword>
<organism evidence="2 3">
    <name type="scientific">Porites lobata</name>
    <dbReference type="NCBI Taxonomy" id="104759"/>
    <lineage>
        <taxon>Eukaryota</taxon>
        <taxon>Metazoa</taxon>
        <taxon>Cnidaria</taxon>
        <taxon>Anthozoa</taxon>
        <taxon>Hexacorallia</taxon>
        <taxon>Scleractinia</taxon>
        <taxon>Fungiina</taxon>
        <taxon>Poritidae</taxon>
        <taxon>Porites</taxon>
    </lineage>
</organism>